<dbReference type="SUPFAM" id="SSF54001">
    <property type="entry name" value="Cysteine proteinases"/>
    <property type="match status" value="1"/>
</dbReference>
<dbReference type="Proteomes" id="UP001165083">
    <property type="component" value="Unassembled WGS sequence"/>
</dbReference>
<dbReference type="GO" id="GO:0008234">
    <property type="term" value="F:cysteine-type peptidase activity"/>
    <property type="evidence" value="ECO:0007669"/>
    <property type="project" value="InterPro"/>
</dbReference>
<protein>
    <submittedName>
        <fullName evidence="2">Unnamed protein product</fullName>
    </submittedName>
</protein>
<reference evidence="2" key="1">
    <citation type="submission" date="2023-04" db="EMBL/GenBank/DDBJ databases">
        <title>Phytophthora lilii NBRC 32176.</title>
        <authorList>
            <person name="Ichikawa N."/>
            <person name="Sato H."/>
            <person name="Tonouchi N."/>
        </authorList>
    </citation>
    <scope>NUCLEOTIDE SEQUENCE</scope>
    <source>
        <strain evidence="2">NBRC 32176</strain>
    </source>
</reference>
<dbReference type="InterPro" id="IPR000668">
    <property type="entry name" value="Peptidase_C1A_C"/>
</dbReference>
<organism evidence="2 3">
    <name type="scientific">Phytophthora lilii</name>
    <dbReference type="NCBI Taxonomy" id="2077276"/>
    <lineage>
        <taxon>Eukaryota</taxon>
        <taxon>Sar</taxon>
        <taxon>Stramenopiles</taxon>
        <taxon>Oomycota</taxon>
        <taxon>Peronosporomycetes</taxon>
        <taxon>Peronosporales</taxon>
        <taxon>Peronosporaceae</taxon>
        <taxon>Phytophthora</taxon>
    </lineage>
</organism>
<dbReference type="AlphaFoldDB" id="A0A9W6WRU7"/>
<sequence length="149" mass="16453">MSTPTVTASLTKLAKPTKRRTFSATSSLSAKRESVCVLSVYCFPSIDCVLPVQCSCWPSKESFTPGVCEPIKKFAKYYVSEYGSVSGADRMKAEIYKRGPIGCGVHATEKFEAYTGGIYSEHVMFPLINHEISVAGWGYDEETDTEYCK</sequence>
<accession>A0A9W6WRU7</accession>
<name>A0A9W6WRU7_9STRA</name>
<dbReference type="EMBL" id="BSXW01000167">
    <property type="protein sequence ID" value="GMF13692.1"/>
    <property type="molecule type" value="Genomic_DNA"/>
</dbReference>
<dbReference type="Pfam" id="PF00112">
    <property type="entry name" value="Peptidase_C1"/>
    <property type="match status" value="1"/>
</dbReference>
<evidence type="ECO:0000259" key="1">
    <source>
        <dbReference type="Pfam" id="PF00112"/>
    </source>
</evidence>
<dbReference type="GO" id="GO:0006508">
    <property type="term" value="P:proteolysis"/>
    <property type="evidence" value="ECO:0007669"/>
    <property type="project" value="InterPro"/>
</dbReference>
<proteinExistence type="predicted"/>
<dbReference type="OrthoDB" id="190265at2759"/>
<dbReference type="InterPro" id="IPR038765">
    <property type="entry name" value="Papain-like_cys_pep_sf"/>
</dbReference>
<gene>
    <name evidence="2" type="ORF">Plil01_000414100</name>
</gene>
<comment type="caution">
    <text evidence="2">The sequence shown here is derived from an EMBL/GenBank/DDBJ whole genome shotgun (WGS) entry which is preliminary data.</text>
</comment>
<evidence type="ECO:0000313" key="3">
    <source>
        <dbReference type="Proteomes" id="UP001165083"/>
    </source>
</evidence>
<evidence type="ECO:0000313" key="2">
    <source>
        <dbReference type="EMBL" id="GMF13692.1"/>
    </source>
</evidence>
<feature type="domain" description="Peptidase C1A papain C-terminal" evidence="1">
    <location>
        <begin position="67"/>
        <end position="144"/>
    </location>
</feature>
<keyword evidence="3" id="KW-1185">Reference proteome</keyword>
<dbReference type="Gene3D" id="3.90.70.10">
    <property type="entry name" value="Cysteine proteinases"/>
    <property type="match status" value="1"/>
</dbReference>